<evidence type="ECO:0000259" key="2">
    <source>
        <dbReference type="PROSITE" id="PS50835"/>
    </source>
</evidence>
<gene>
    <name evidence="3" type="ORF">DGYR_LOCUS70</name>
</gene>
<dbReference type="InterPro" id="IPR036179">
    <property type="entry name" value="Ig-like_dom_sf"/>
</dbReference>
<dbReference type="OrthoDB" id="438268at2759"/>
<dbReference type="Pfam" id="PF13927">
    <property type="entry name" value="Ig_3"/>
    <property type="match status" value="1"/>
</dbReference>
<feature type="domain" description="Ig-like" evidence="2">
    <location>
        <begin position="24"/>
        <end position="120"/>
    </location>
</feature>
<dbReference type="InterPro" id="IPR007110">
    <property type="entry name" value="Ig-like_dom"/>
</dbReference>
<protein>
    <submittedName>
        <fullName evidence="3">DgyrCDS76</fullName>
    </submittedName>
</protein>
<evidence type="ECO:0000313" key="4">
    <source>
        <dbReference type="Proteomes" id="UP000549394"/>
    </source>
</evidence>
<keyword evidence="4" id="KW-1185">Reference proteome</keyword>
<name>A0A7I8V3T0_9ANNE</name>
<proteinExistence type="predicted"/>
<evidence type="ECO:0000313" key="3">
    <source>
        <dbReference type="EMBL" id="CAD5110700.1"/>
    </source>
</evidence>
<feature type="chain" id="PRO_5029572423" evidence="1">
    <location>
        <begin position="21"/>
        <end position="142"/>
    </location>
</feature>
<accession>A0A7I8V3T0</accession>
<dbReference type="SUPFAM" id="SSF48726">
    <property type="entry name" value="Immunoglobulin"/>
    <property type="match status" value="1"/>
</dbReference>
<dbReference type="Proteomes" id="UP000549394">
    <property type="component" value="Unassembled WGS sequence"/>
</dbReference>
<dbReference type="PROSITE" id="PS50835">
    <property type="entry name" value="IG_LIKE"/>
    <property type="match status" value="1"/>
</dbReference>
<comment type="caution">
    <text evidence="3">The sequence shown here is derived from an EMBL/GenBank/DDBJ whole genome shotgun (WGS) entry which is preliminary data.</text>
</comment>
<evidence type="ECO:0000256" key="1">
    <source>
        <dbReference type="SAM" id="SignalP"/>
    </source>
</evidence>
<reference evidence="3 4" key="1">
    <citation type="submission" date="2020-08" db="EMBL/GenBank/DDBJ databases">
        <authorList>
            <person name="Hejnol A."/>
        </authorList>
    </citation>
    <scope>NUCLEOTIDE SEQUENCE [LARGE SCALE GENOMIC DNA]</scope>
</reference>
<organism evidence="3 4">
    <name type="scientific">Dimorphilus gyrociliatus</name>
    <dbReference type="NCBI Taxonomy" id="2664684"/>
    <lineage>
        <taxon>Eukaryota</taxon>
        <taxon>Metazoa</taxon>
        <taxon>Spiralia</taxon>
        <taxon>Lophotrochozoa</taxon>
        <taxon>Annelida</taxon>
        <taxon>Polychaeta</taxon>
        <taxon>Polychaeta incertae sedis</taxon>
        <taxon>Dinophilidae</taxon>
        <taxon>Dimorphilus</taxon>
    </lineage>
</organism>
<sequence>MFYQLLIALAFYSNILGAEADNGPTISEPPFDTYVGNDKAANLPCVVEGEQESTQTKYNITWYHNGKKVIFGPNKEKEGPFPLPKGGLFFIVVKRDDLGKYYCNVTDPKSKKWTVSKEITLGFADEITLSSSSTYRKTDGID</sequence>
<dbReference type="InterPro" id="IPR013783">
    <property type="entry name" value="Ig-like_fold"/>
</dbReference>
<dbReference type="Gene3D" id="2.60.40.10">
    <property type="entry name" value="Immunoglobulins"/>
    <property type="match status" value="1"/>
</dbReference>
<dbReference type="AlphaFoldDB" id="A0A7I8V3T0"/>
<keyword evidence="1" id="KW-0732">Signal</keyword>
<dbReference type="EMBL" id="CAJFCJ010000001">
    <property type="protein sequence ID" value="CAD5110700.1"/>
    <property type="molecule type" value="Genomic_DNA"/>
</dbReference>
<feature type="signal peptide" evidence="1">
    <location>
        <begin position="1"/>
        <end position="20"/>
    </location>
</feature>